<evidence type="ECO:0000256" key="1">
    <source>
        <dbReference type="SAM" id="SignalP"/>
    </source>
</evidence>
<name>A0A226E073_FOLCA</name>
<evidence type="ECO:0000313" key="2">
    <source>
        <dbReference type="EMBL" id="OXA50690.1"/>
    </source>
</evidence>
<keyword evidence="1" id="KW-0732">Signal</keyword>
<organism evidence="2 3">
    <name type="scientific">Folsomia candida</name>
    <name type="common">Springtail</name>
    <dbReference type="NCBI Taxonomy" id="158441"/>
    <lineage>
        <taxon>Eukaryota</taxon>
        <taxon>Metazoa</taxon>
        <taxon>Ecdysozoa</taxon>
        <taxon>Arthropoda</taxon>
        <taxon>Hexapoda</taxon>
        <taxon>Collembola</taxon>
        <taxon>Entomobryomorpha</taxon>
        <taxon>Isotomoidea</taxon>
        <taxon>Isotomidae</taxon>
        <taxon>Proisotominae</taxon>
        <taxon>Folsomia</taxon>
    </lineage>
</organism>
<dbReference type="EMBL" id="LNIX01000008">
    <property type="protein sequence ID" value="OXA50690.1"/>
    <property type="molecule type" value="Genomic_DNA"/>
</dbReference>
<reference evidence="2 3" key="1">
    <citation type="submission" date="2015-12" db="EMBL/GenBank/DDBJ databases">
        <title>The genome of Folsomia candida.</title>
        <authorList>
            <person name="Faddeeva A."/>
            <person name="Derks M.F."/>
            <person name="Anvar Y."/>
            <person name="Smit S."/>
            <person name="Van Straalen N."/>
            <person name="Roelofs D."/>
        </authorList>
    </citation>
    <scope>NUCLEOTIDE SEQUENCE [LARGE SCALE GENOMIC DNA]</scope>
    <source>
        <strain evidence="2 3">VU population</strain>
        <tissue evidence="2">Whole body</tissue>
    </source>
</reference>
<protein>
    <recommendedName>
        <fullName evidence="4">Secreted protein</fullName>
    </recommendedName>
</protein>
<comment type="caution">
    <text evidence="2">The sequence shown here is derived from an EMBL/GenBank/DDBJ whole genome shotgun (WGS) entry which is preliminary data.</text>
</comment>
<keyword evidence="3" id="KW-1185">Reference proteome</keyword>
<dbReference type="Proteomes" id="UP000198287">
    <property type="component" value="Unassembled WGS sequence"/>
</dbReference>
<proteinExistence type="predicted"/>
<gene>
    <name evidence="2" type="ORF">Fcan01_14253</name>
</gene>
<feature type="signal peptide" evidence="1">
    <location>
        <begin position="1"/>
        <end position="22"/>
    </location>
</feature>
<evidence type="ECO:0008006" key="4">
    <source>
        <dbReference type="Google" id="ProtNLM"/>
    </source>
</evidence>
<sequence length="153" mass="17303">MRSFISHNFVVVLFILLTPTNARDHQDAAVMAHVVGSGAMNVDHYFHTLGVACENRNPAFWKTIQQDRSQCMSTRGGGGADKDYYATLPQGSFEKMCRNWRRNHVCNINFGRDLNQCLDRTRGSDAFEFMEAYANFACRDVRDTESKTPPSNG</sequence>
<accession>A0A226E073</accession>
<dbReference type="AlphaFoldDB" id="A0A226E073"/>
<evidence type="ECO:0000313" key="3">
    <source>
        <dbReference type="Proteomes" id="UP000198287"/>
    </source>
</evidence>
<feature type="chain" id="PRO_5012126892" description="Secreted protein" evidence="1">
    <location>
        <begin position="23"/>
        <end position="153"/>
    </location>
</feature>